<proteinExistence type="predicted"/>
<dbReference type="Proteomes" id="UP000439986">
    <property type="component" value="Unassembled WGS sequence"/>
</dbReference>
<organism evidence="1 2">
    <name type="scientific">Duganella aquatilis</name>
    <dbReference type="NCBI Taxonomy" id="2666082"/>
    <lineage>
        <taxon>Bacteria</taxon>
        <taxon>Pseudomonadati</taxon>
        <taxon>Pseudomonadota</taxon>
        <taxon>Betaproteobacteria</taxon>
        <taxon>Burkholderiales</taxon>
        <taxon>Oxalobacteraceae</taxon>
        <taxon>Telluria group</taxon>
        <taxon>Duganella</taxon>
    </lineage>
</organism>
<accession>A0A844DHL1</accession>
<name>A0A844DHL1_9BURK</name>
<dbReference type="AlphaFoldDB" id="A0A844DHL1"/>
<gene>
    <name evidence="1" type="ORF">GJ698_28935</name>
</gene>
<evidence type="ECO:0000313" key="1">
    <source>
        <dbReference type="EMBL" id="MRW88109.1"/>
    </source>
</evidence>
<evidence type="ECO:0000313" key="2">
    <source>
        <dbReference type="Proteomes" id="UP000439986"/>
    </source>
</evidence>
<dbReference type="Gene3D" id="3.90.550.20">
    <property type="match status" value="1"/>
</dbReference>
<protein>
    <submittedName>
        <fullName evidence="1">Uncharacterized protein</fullName>
    </submittedName>
</protein>
<reference evidence="1 2" key="1">
    <citation type="submission" date="2019-11" db="EMBL/GenBank/DDBJ databases">
        <title>Novel species isolated from a subtropical stream in China.</title>
        <authorList>
            <person name="Lu H."/>
        </authorList>
    </citation>
    <scope>NUCLEOTIDE SEQUENCE [LARGE SCALE GENOMIC DNA]</scope>
    <source>
        <strain evidence="1 2">FT26W</strain>
    </source>
</reference>
<dbReference type="EMBL" id="WKJL01000040">
    <property type="protein sequence ID" value="MRW88109.1"/>
    <property type="molecule type" value="Genomic_DNA"/>
</dbReference>
<comment type="caution">
    <text evidence="1">The sequence shown here is derived from an EMBL/GenBank/DDBJ whole genome shotgun (WGS) entry which is preliminary data.</text>
</comment>
<sequence length="234" mass="26798">MIKSDCLSSNIVFCVWAGNNAMSGDRISSLFTIFNNVHCPFVYLTNSHYPEWELPDAPFHPAFPYLSDTHKADYLRVYMMHHFGGGYTDIKFTTKNWTPFFEALQNSDKWCLGYTEVGPQGVAKVGGQLEEVLRANYADLIGLCAFIFRKNTPLTQAWITRTHALLDSKLEDLKRNPARHPQDQLGVSFTDGTVSAYPIRWTELLGDIFHPLIYEFRDRVLHADIAPSFAHKYR</sequence>
<keyword evidence="2" id="KW-1185">Reference proteome</keyword>